<sequence>MDAAAAAAVVSLNGKMGAEERKAQKSYWEEHSKNLTVEAMMLDSRAADLDKEERPEVFRCIYCYCLVLVPFWIQLLGYGQHLSDTQPLLRGIPWQSLKGRVVSPVLSLLPSYEGKSVLELGAGIGRFTGELAKTAGNVLALDFIESAIKKNESINGHYKNASFMCADVTSQDLVLQANSIDLIFSNWLLMYLSDEEVEQLVQRMVKWLKVGGYIFFRESCFHQSGDSKRKVNPTHYREPSFYTKVFKECHTFDQDGNSFELSLVTCKCIGAYVKNKKNQNQICWLWQKVHSTEDKGFQRFLDNVQYKASGILRYERIFGEGYVSTGGVETTKEFVDKLDLKPGHKVLDVGCGIGGGDFYMAEKYDAHVVGIDLSINMVSFALERAIGRSCSVEFEVADCTTKTYPDNTFDVIYSRDTILHIHDKPSLFKSFFKWLKPGGKVLISDYCRSPGKPSEEFAAYIKQRGYDLHAVEAYGQMLKSAGFRDVIAEDRTDQFLGVLDKELAEFEKNKDDFLSDFTQEDYDDIVNGWKAKLQRSSAGEQRWGLFIATK</sequence>
<proteinExistence type="predicted"/>
<dbReference type="Gene3D" id="3.40.50.150">
    <property type="entry name" value="Vaccinia Virus protein VP39"/>
    <property type="match status" value="2"/>
</dbReference>
<reference evidence="11" key="1">
    <citation type="journal article" date="2018" name="Nat. Genet.">
        <title>Extensive intraspecific gene order and gene structural variations between Mo17 and other maize genomes.</title>
        <authorList>
            <person name="Sun S."/>
            <person name="Zhou Y."/>
            <person name="Chen J."/>
            <person name="Shi J."/>
            <person name="Zhao H."/>
            <person name="Zhao H."/>
            <person name="Song W."/>
            <person name="Zhang M."/>
            <person name="Cui Y."/>
            <person name="Dong X."/>
            <person name="Liu H."/>
            <person name="Ma X."/>
            <person name="Jiao Y."/>
            <person name="Wang B."/>
            <person name="Wei X."/>
            <person name="Stein J.C."/>
            <person name="Glaubitz J.C."/>
            <person name="Lu F."/>
            <person name="Yu G."/>
            <person name="Liang C."/>
            <person name="Fengler K."/>
            <person name="Li B."/>
            <person name="Rafalski A."/>
            <person name="Schnable P.S."/>
            <person name="Ware D.H."/>
            <person name="Buckler E.S."/>
            <person name="Lai J."/>
        </authorList>
    </citation>
    <scope>NUCLEOTIDE SEQUENCE [LARGE SCALE GENOMIC DNA]</scope>
    <source>
        <tissue evidence="11">Seedling</tissue>
    </source>
</reference>
<evidence type="ECO:0000256" key="3">
    <source>
        <dbReference type="ARBA" id="ARBA00022679"/>
    </source>
</evidence>
<comment type="catalytic activity">
    <reaction evidence="8">
        <text>N-methylethanolamine phosphate + S-adenosyl-L-methionine = N,N-dimethylethanolamine phosphate + S-adenosyl-L-homocysteine + H(+)</text>
        <dbReference type="Rhea" id="RHEA:25321"/>
        <dbReference type="ChEBI" id="CHEBI:15378"/>
        <dbReference type="ChEBI" id="CHEBI:57781"/>
        <dbReference type="ChEBI" id="CHEBI:57856"/>
        <dbReference type="ChEBI" id="CHEBI:58641"/>
        <dbReference type="ChEBI" id="CHEBI:59789"/>
        <dbReference type="EC" id="2.1.1.103"/>
    </reaction>
    <physiologicalReaction direction="left-to-right" evidence="8">
        <dbReference type="Rhea" id="RHEA:25322"/>
    </physiologicalReaction>
</comment>
<evidence type="ECO:0000256" key="6">
    <source>
        <dbReference type="ARBA" id="ARBA00047619"/>
    </source>
</evidence>
<dbReference type="AlphaFoldDB" id="A0A3L6DJJ1"/>
<evidence type="ECO:0000256" key="1">
    <source>
        <dbReference type="ARBA" id="ARBA00005189"/>
    </source>
</evidence>
<dbReference type="GO" id="GO:0032259">
    <property type="term" value="P:methylation"/>
    <property type="evidence" value="ECO:0007669"/>
    <property type="project" value="UniProtKB-KW"/>
</dbReference>
<evidence type="ECO:0000313" key="11">
    <source>
        <dbReference type="EMBL" id="PWZ08755.1"/>
    </source>
</evidence>
<dbReference type="Pfam" id="PF13649">
    <property type="entry name" value="Methyltransf_25"/>
    <property type="match status" value="1"/>
</dbReference>
<dbReference type="Pfam" id="PF13847">
    <property type="entry name" value="Methyltransf_31"/>
    <property type="match status" value="1"/>
</dbReference>
<evidence type="ECO:0000259" key="10">
    <source>
        <dbReference type="Pfam" id="PF13847"/>
    </source>
</evidence>
<name>A0A3L6DJJ1_MAIZE</name>
<comment type="catalytic activity">
    <reaction evidence="7">
        <text>phosphoethanolamine + S-adenosyl-L-methionine = N-methylethanolamine phosphate + S-adenosyl-L-homocysteine + H(+)</text>
        <dbReference type="Rhea" id="RHEA:20365"/>
        <dbReference type="ChEBI" id="CHEBI:15378"/>
        <dbReference type="ChEBI" id="CHEBI:57781"/>
        <dbReference type="ChEBI" id="CHEBI:57856"/>
        <dbReference type="ChEBI" id="CHEBI:58190"/>
        <dbReference type="ChEBI" id="CHEBI:59789"/>
        <dbReference type="EC" id="2.1.1.103"/>
    </reaction>
    <physiologicalReaction direction="left-to-right" evidence="7">
        <dbReference type="Rhea" id="RHEA:20366"/>
    </physiologicalReaction>
</comment>
<dbReference type="InterPro" id="IPR041698">
    <property type="entry name" value="Methyltransf_25"/>
</dbReference>
<dbReference type="InterPro" id="IPR025714">
    <property type="entry name" value="Methyltranfer_dom"/>
</dbReference>
<dbReference type="SUPFAM" id="SSF53335">
    <property type="entry name" value="S-adenosyl-L-methionine-dependent methyltransferases"/>
    <property type="match status" value="2"/>
</dbReference>
<keyword evidence="3 11" id="KW-0808">Transferase</keyword>
<dbReference type="CDD" id="cd02440">
    <property type="entry name" value="AdoMet_MTases"/>
    <property type="match status" value="2"/>
</dbReference>
<dbReference type="PANTHER" id="PTHR44307:SF2">
    <property type="entry name" value="PHOSPHOETHANOLAMINE METHYLTRANSFERASE ISOFORM X1"/>
    <property type="match status" value="1"/>
</dbReference>
<dbReference type="EMBL" id="NCVQ01000009">
    <property type="protein sequence ID" value="PWZ08755.1"/>
    <property type="molecule type" value="Genomic_DNA"/>
</dbReference>
<dbReference type="GO" id="GO:0000234">
    <property type="term" value="F:phosphoethanolamine N-methyltransferase activity"/>
    <property type="evidence" value="ECO:0007669"/>
    <property type="project" value="UniProtKB-EC"/>
</dbReference>
<evidence type="ECO:0000259" key="9">
    <source>
        <dbReference type="Pfam" id="PF13649"/>
    </source>
</evidence>
<dbReference type="GO" id="GO:0006656">
    <property type="term" value="P:phosphatidylcholine biosynthetic process"/>
    <property type="evidence" value="ECO:0007669"/>
    <property type="project" value="InterPro"/>
</dbReference>
<dbReference type="Proteomes" id="UP000251960">
    <property type="component" value="Chromosome 8"/>
</dbReference>
<evidence type="ECO:0000256" key="2">
    <source>
        <dbReference type="ARBA" id="ARBA00022603"/>
    </source>
</evidence>
<protein>
    <recommendedName>
        <fullName evidence="5">phosphoethanolamine N-methyltransferase</fullName>
        <ecNumber evidence="5">2.1.1.103</ecNumber>
    </recommendedName>
</protein>
<comment type="pathway">
    <text evidence="1">Lipid metabolism.</text>
</comment>
<feature type="domain" description="Methyltransferase" evidence="10">
    <location>
        <begin position="341"/>
        <end position="457"/>
    </location>
</feature>
<comment type="pathway">
    <text evidence="4">Phospholipid metabolism; phosphatidylcholine biosynthesis; phosphocholine from phosphoethanolamine: step 1/1.</text>
</comment>
<evidence type="ECO:0000256" key="8">
    <source>
        <dbReference type="ARBA" id="ARBA00047841"/>
    </source>
</evidence>
<accession>A0A3L6DJJ1</accession>
<dbReference type="PANTHER" id="PTHR44307">
    <property type="entry name" value="PHOSPHOETHANOLAMINE METHYLTRANSFERASE"/>
    <property type="match status" value="1"/>
</dbReference>
<evidence type="ECO:0000256" key="4">
    <source>
        <dbReference type="ARBA" id="ARBA00035631"/>
    </source>
</evidence>
<keyword evidence="2 11" id="KW-0489">Methyltransferase</keyword>
<dbReference type="EC" id="2.1.1.103" evidence="5"/>
<gene>
    <name evidence="11" type="primary">NMT1_3</name>
    <name evidence="11" type="ORF">Zm00014a_012016</name>
</gene>
<dbReference type="PROSITE" id="PS51582">
    <property type="entry name" value="SAM_PEAMT"/>
    <property type="match status" value="1"/>
</dbReference>
<dbReference type="InterPro" id="IPR025771">
    <property type="entry name" value="Phosphoethanolamine_N-MeTrfase"/>
</dbReference>
<organism evidence="11">
    <name type="scientific">Zea mays</name>
    <name type="common">Maize</name>
    <dbReference type="NCBI Taxonomy" id="4577"/>
    <lineage>
        <taxon>Eukaryota</taxon>
        <taxon>Viridiplantae</taxon>
        <taxon>Streptophyta</taxon>
        <taxon>Embryophyta</taxon>
        <taxon>Tracheophyta</taxon>
        <taxon>Spermatophyta</taxon>
        <taxon>Magnoliopsida</taxon>
        <taxon>Liliopsida</taxon>
        <taxon>Poales</taxon>
        <taxon>Poaceae</taxon>
        <taxon>PACMAD clade</taxon>
        <taxon>Panicoideae</taxon>
        <taxon>Andropogonodae</taxon>
        <taxon>Andropogoneae</taxon>
        <taxon>Tripsacinae</taxon>
        <taxon>Zea</taxon>
    </lineage>
</organism>
<dbReference type="InterPro" id="IPR029063">
    <property type="entry name" value="SAM-dependent_MTases_sf"/>
</dbReference>
<evidence type="ECO:0000256" key="5">
    <source>
        <dbReference type="ARBA" id="ARBA00035674"/>
    </source>
</evidence>
<comment type="catalytic activity">
    <reaction evidence="6">
        <text>N,N-dimethylethanolamine phosphate + S-adenosyl-L-methionine = phosphocholine + S-adenosyl-L-homocysteine + H(+)</text>
        <dbReference type="Rhea" id="RHEA:25325"/>
        <dbReference type="ChEBI" id="CHEBI:15378"/>
        <dbReference type="ChEBI" id="CHEBI:57856"/>
        <dbReference type="ChEBI" id="CHEBI:58641"/>
        <dbReference type="ChEBI" id="CHEBI:59789"/>
        <dbReference type="ChEBI" id="CHEBI:295975"/>
        <dbReference type="EC" id="2.1.1.103"/>
    </reaction>
    <physiologicalReaction direction="left-to-right" evidence="6">
        <dbReference type="Rhea" id="RHEA:25326"/>
    </physiologicalReaction>
</comment>
<dbReference type="ExpressionAtlas" id="A0A3L6DJJ1">
    <property type="expression patterns" value="baseline and differential"/>
</dbReference>
<evidence type="ECO:0000256" key="7">
    <source>
        <dbReference type="ARBA" id="ARBA00047622"/>
    </source>
</evidence>
<comment type="caution">
    <text evidence="11">The sequence shown here is derived from an EMBL/GenBank/DDBJ whole genome shotgun (WGS) entry which is preliminary data.</text>
</comment>
<feature type="domain" description="Methyltransferase" evidence="9">
    <location>
        <begin position="117"/>
        <end position="212"/>
    </location>
</feature>